<organism evidence="1 2">
    <name type="scientific">Cichorium intybus</name>
    <name type="common">Chicory</name>
    <dbReference type="NCBI Taxonomy" id="13427"/>
    <lineage>
        <taxon>Eukaryota</taxon>
        <taxon>Viridiplantae</taxon>
        <taxon>Streptophyta</taxon>
        <taxon>Embryophyta</taxon>
        <taxon>Tracheophyta</taxon>
        <taxon>Spermatophyta</taxon>
        <taxon>Magnoliopsida</taxon>
        <taxon>eudicotyledons</taxon>
        <taxon>Gunneridae</taxon>
        <taxon>Pentapetalae</taxon>
        <taxon>asterids</taxon>
        <taxon>campanulids</taxon>
        <taxon>Asterales</taxon>
        <taxon>Asteraceae</taxon>
        <taxon>Cichorioideae</taxon>
        <taxon>Cichorieae</taxon>
        <taxon>Cichoriinae</taxon>
        <taxon>Cichorium</taxon>
    </lineage>
</organism>
<protein>
    <submittedName>
        <fullName evidence="1">Uncharacterized protein</fullName>
    </submittedName>
</protein>
<evidence type="ECO:0000313" key="1">
    <source>
        <dbReference type="EMBL" id="KAI3724572.1"/>
    </source>
</evidence>
<keyword evidence="2" id="KW-1185">Reference proteome</keyword>
<proteinExistence type="predicted"/>
<comment type="caution">
    <text evidence="1">The sequence shown here is derived from an EMBL/GenBank/DDBJ whole genome shotgun (WGS) entry which is preliminary data.</text>
</comment>
<evidence type="ECO:0000313" key="2">
    <source>
        <dbReference type="Proteomes" id="UP001055811"/>
    </source>
</evidence>
<accession>A0ACB9BRE5</accession>
<dbReference type="Proteomes" id="UP001055811">
    <property type="component" value="Linkage Group LG06"/>
</dbReference>
<gene>
    <name evidence="1" type="ORF">L2E82_36353</name>
</gene>
<dbReference type="EMBL" id="CM042014">
    <property type="protein sequence ID" value="KAI3724572.1"/>
    <property type="molecule type" value="Genomic_DNA"/>
</dbReference>
<sequence>MSFPHGDSGASLSAFVRVREADSVRAVDPAVNGNNAFDESDNPYSMSAMLRVTDPENDTDVWDKTDDPQSWSAFVRQTNSPRAINPDNNEETPRDTDFAQEDETKNGSSTDIGDLAGEQTVKQMPLQHALTLPETTTIYEACCQLAAGKGDALVLTDLNGSLSGILTYKDIVKRVIARGIDVANTPVSDVMTKDPIFVLSDALCVEAMQKMVQGEVKQLPAIENGEVIGLLYLQICVFTIAENPERTYENYMVLNAAGEAHDKRFYFWGNNNA</sequence>
<reference evidence="1 2" key="2">
    <citation type="journal article" date="2022" name="Mol. Ecol. Resour.">
        <title>The genomes of chicory, endive, great burdock and yacon provide insights into Asteraceae paleo-polyploidization history and plant inulin production.</title>
        <authorList>
            <person name="Fan W."/>
            <person name="Wang S."/>
            <person name="Wang H."/>
            <person name="Wang A."/>
            <person name="Jiang F."/>
            <person name="Liu H."/>
            <person name="Zhao H."/>
            <person name="Xu D."/>
            <person name="Zhang Y."/>
        </authorList>
    </citation>
    <scope>NUCLEOTIDE SEQUENCE [LARGE SCALE GENOMIC DNA]</scope>
    <source>
        <strain evidence="2">cv. Punajuju</strain>
        <tissue evidence="1">Leaves</tissue>
    </source>
</reference>
<name>A0ACB9BRE5_CICIN</name>
<reference evidence="2" key="1">
    <citation type="journal article" date="2022" name="Mol. Ecol. Resour.">
        <title>The genomes of chicory, endive, great burdock and yacon provide insights into Asteraceae palaeo-polyploidization history and plant inulin production.</title>
        <authorList>
            <person name="Fan W."/>
            <person name="Wang S."/>
            <person name="Wang H."/>
            <person name="Wang A."/>
            <person name="Jiang F."/>
            <person name="Liu H."/>
            <person name="Zhao H."/>
            <person name="Xu D."/>
            <person name="Zhang Y."/>
        </authorList>
    </citation>
    <scope>NUCLEOTIDE SEQUENCE [LARGE SCALE GENOMIC DNA]</scope>
    <source>
        <strain evidence="2">cv. Punajuju</strain>
    </source>
</reference>